<sequence>MSADERAARRRASAHAAEVHVDAQRKAREAQQRQARELVARFVRDVTERGIPPVPLAARGYGGRHRYRTGLRGWYLKPDRSIAVAADGEFYILSVPDSALARVRGARVAPTPPPLTVGEGARDGETLPLADLLRLRLDQPLG</sequence>
<dbReference type="Proteomes" id="UP000680750">
    <property type="component" value="Chromosome"/>
</dbReference>
<organism evidence="2 3">
    <name type="scientific">Actinocatenispora sera</name>
    <dbReference type="NCBI Taxonomy" id="390989"/>
    <lineage>
        <taxon>Bacteria</taxon>
        <taxon>Bacillati</taxon>
        <taxon>Actinomycetota</taxon>
        <taxon>Actinomycetes</taxon>
        <taxon>Micromonosporales</taxon>
        <taxon>Micromonosporaceae</taxon>
        <taxon>Actinocatenispora</taxon>
    </lineage>
</organism>
<proteinExistence type="predicted"/>
<evidence type="ECO:0000256" key="1">
    <source>
        <dbReference type="SAM" id="MobiDB-lite"/>
    </source>
</evidence>
<keyword evidence="3" id="KW-1185">Reference proteome</keyword>
<dbReference type="RefSeq" id="WP_030447145.1">
    <property type="nucleotide sequence ID" value="NZ_AP023354.1"/>
</dbReference>
<protein>
    <submittedName>
        <fullName evidence="2">Uncharacterized protein</fullName>
    </submittedName>
</protein>
<feature type="region of interest" description="Disordered" evidence="1">
    <location>
        <begin position="1"/>
        <end position="30"/>
    </location>
</feature>
<dbReference type="KEGG" id="aser:Asera_62560"/>
<reference evidence="2" key="1">
    <citation type="submission" date="2020-08" db="EMBL/GenBank/DDBJ databases">
        <title>Whole genome shotgun sequence of Actinocatenispora sera NBRC 101916.</title>
        <authorList>
            <person name="Komaki H."/>
            <person name="Tamura T."/>
        </authorList>
    </citation>
    <scope>NUCLEOTIDE SEQUENCE</scope>
    <source>
        <strain evidence="2">NBRC 101916</strain>
    </source>
</reference>
<accession>A0A810LDW9</accession>
<dbReference type="AlphaFoldDB" id="A0A810LDW9"/>
<evidence type="ECO:0000313" key="3">
    <source>
        <dbReference type="Proteomes" id="UP000680750"/>
    </source>
</evidence>
<gene>
    <name evidence="2" type="ORF">Asera_62560</name>
</gene>
<dbReference type="EMBL" id="AP023354">
    <property type="protein sequence ID" value="BCJ32148.1"/>
    <property type="molecule type" value="Genomic_DNA"/>
</dbReference>
<name>A0A810LDW9_9ACTN</name>
<evidence type="ECO:0000313" key="2">
    <source>
        <dbReference type="EMBL" id="BCJ32148.1"/>
    </source>
</evidence>
<feature type="compositionally biased region" description="Basic and acidic residues" evidence="1">
    <location>
        <begin position="17"/>
        <end position="30"/>
    </location>
</feature>
<dbReference type="OrthoDB" id="3254362at2"/>